<protein>
    <submittedName>
        <fullName evidence="1">Uncharacterized protein</fullName>
    </submittedName>
</protein>
<comment type="caution">
    <text evidence="1">The sequence shown here is derived from an EMBL/GenBank/DDBJ whole genome shotgun (WGS) entry which is preliminary data.</text>
</comment>
<organism evidence="1 2">
    <name type="scientific">Taibaiella lutea</name>
    <dbReference type="NCBI Taxonomy" id="2608001"/>
    <lineage>
        <taxon>Bacteria</taxon>
        <taxon>Pseudomonadati</taxon>
        <taxon>Bacteroidota</taxon>
        <taxon>Chitinophagia</taxon>
        <taxon>Chitinophagales</taxon>
        <taxon>Chitinophagaceae</taxon>
        <taxon>Taibaiella</taxon>
    </lineage>
</organism>
<dbReference type="AlphaFoldDB" id="A0A5M6CU90"/>
<keyword evidence="2" id="KW-1185">Reference proteome</keyword>
<gene>
    <name evidence="1" type="ORF">F0919_03505</name>
</gene>
<dbReference type="Proteomes" id="UP000323632">
    <property type="component" value="Unassembled WGS sequence"/>
</dbReference>
<evidence type="ECO:0000313" key="1">
    <source>
        <dbReference type="EMBL" id="KAA5536749.1"/>
    </source>
</evidence>
<proteinExistence type="predicted"/>
<reference evidence="1 2" key="1">
    <citation type="submission" date="2019-09" db="EMBL/GenBank/DDBJ databases">
        <title>Genome sequence and assembly of Taibaiella sp.</title>
        <authorList>
            <person name="Chhetri G."/>
        </authorList>
    </citation>
    <scope>NUCLEOTIDE SEQUENCE [LARGE SCALE GENOMIC DNA]</scope>
    <source>
        <strain evidence="1 2">KVB11</strain>
    </source>
</reference>
<sequence length="167" mass="16949">MSDLIFGATSPTDQAIGITGGIGITLISATSSDAGLMSANDKTVLDLLPPVTSGTYTPACVGPATYTPAGFRYIKVGHIVQGGGLVEVSGGVVGDNSFAFDLPFSSVIYDLTNVTGTLTGINIGAPVSTGTGNYVNAYFAATAMAAAHFTATDTDSTVYIEFTYIVL</sequence>
<name>A0A5M6CU90_9BACT</name>
<accession>A0A5M6CU90</accession>
<dbReference type="RefSeq" id="WP_150031326.1">
    <property type="nucleotide sequence ID" value="NZ_VWSH01000001.1"/>
</dbReference>
<dbReference type="EMBL" id="VWSH01000001">
    <property type="protein sequence ID" value="KAA5536749.1"/>
    <property type="molecule type" value="Genomic_DNA"/>
</dbReference>
<evidence type="ECO:0000313" key="2">
    <source>
        <dbReference type="Proteomes" id="UP000323632"/>
    </source>
</evidence>